<feature type="region of interest" description="Disordered" evidence="1">
    <location>
        <begin position="517"/>
        <end position="783"/>
    </location>
</feature>
<feature type="region of interest" description="Disordered" evidence="1">
    <location>
        <begin position="1773"/>
        <end position="1812"/>
    </location>
</feature>
<feature type="region of interest" description="Disordered" evidence="1">
    <location>
        <begin position="1909"/>
        <end position="1940"/>
    </location>
</feature>
<organism evidence="2 3">
    <name type="scientific">Candolleomyces aberdarensis</name>
    <dbReference type="NCBI Taxonomy" id="2316362"/>
    <lineage>
        <taxon>Eukaryota</taxon>
        <taxon>Fungi</taxon>
        <taxon>Dikarya</taxon>
        <taxon>Basidiomycota</taxon>
        <taxon>Agaricomycotina</taxon>
        <taxon>Agaricomycetes</taxon>
        <taxon>Agaricomycetidae</taxon>
        <taxon>Agaricales</taxon>
        <taxon>Agaricineae</taxon>
        <taxon>Psathyrellaceae</taxon>
        <taxon>Candolleomyces</taxon>
    </lineage>
</organism>
<feature type="compositionally biased region" description="Low complexity" evidence="1">
    <location>
        <begin position="733"/>
        <end position="767"/>
    </location>
</feature>
<feature type="compositionally biased region" description="Low complexity" evidence="1">
    <location>
        <begin position="453"/>
        <end position="463"/>
    </location>
</feature>
<feature type="compositionally biased region" description="Pro residues" evidence="1">
    <location>
        <begin position="645"/>
        <end position="655"/>
    </location>
</feature>
<feature type="compositionally biased region" description="Low complexity" evidence="1">
    <location>
        <begin position="1981"/>
        <end position="1996"/>
    </location>
</feature>
<name>A0A4Q2DQ83_9AGAR</name>
<feature type="compositionally biased region" description="Acidic residues" evidence="1">
    <location>
        <begin position="1191"/>
        <end position="1235"/>
    </location>
</feature>
<feature type="compositionally biased region" description="Basic and acidic residues" evidence="1">
    <location>
        <begin position="819"/>
        <end position="828"/>
    </location>
</feature>
<feature type="compositionally biased region" description="Pro residues" evidence="1">
    <location>
        <begin position="1453"/>
        <end position="1464"/>
    </location>
</feature>
<feature type="compositionally biased region" description="Acidic residues" evidence="1">
    <location>
        <begin position="1322"/>
        <end position="1332"/>
    </location>
</feature>
<feature type="compositionally biased region" description="Low complexity" evidence="1">
    <location>
        <begin position="1716"/>
        <end position="1736"/>
    </location>
</feature>
<reference evidence="2 3" key="1">
    <citation type="submission" date="2019-01" db="EMBL/GenBank/DDBJ databases">
        <title>Draft genome sequence of Psathyrella aberdarensis IHI B618.</title>
        <authorList>
            <person name="Buettner E."/>
            <person name="Kellner H."/>
        </authorList>
    </citation>
    <scope>NUCLEOTIDE SEQUENCE [LARGE SCALE GENOMIC DNA]</scope>
    <source>
        <strain evidence="2 3">IHI B618</strain>
    </source>
</reference>
<feature type="compositionally biased region" description="Low complexity" evidence="1">
    <location>
        <begin position="850"/>
        <end position="867"/>
    </location>
</feature>
<sequence length="2036" mass="210186">MAIHFSPPPPPPPPVSASDDLASPSRRRSARLTVPQTANAEPSTSSSSVVFPQSASTSTSEPSTPLRTRSNLRKRARPSDLSELASPIVVGVAQNANGHQQRSPEKPTSLEQERVTRARVKGKEKEVEAETIGMEKKRRRLSISAAIPEEQTRVRTRSTAMADPSSSLLAPARPNHRKRKSLSALDDIKREQLQQLAAAATSNPEEEQESPAPKKAAARKKARKSLDADIAEDPSEVGVTFLLDGVPLGNGKGRERETSPRRSLRSTSAKNSTAADDGDVQMEESSPTPKLRTRRSTRKLNATPTESPSAAAPTSAPLSPTTLRRASTPLGAAAAILASTVHSPTLPPSALPPAAPSPPPPSSTATSPRRFTRSSLAGAPTQRTRTQPQLTLQVHITQPQSQGGALMSPPTSPLSPVPSEAPGSPLLNNTLDLSPTPTSLAQTQAKAPAKLRSASSPTSTPVVPTAPLPTPSPSASAPVPSPTPISTQPPVPAPIAAAAAAVVSRRRIATRSSGLPLVEGESMWSWHHAQTAQASSTRRRSPLVHAASESTTEGASASEAEASSQAKGKGKGKKKKKVGGVAPARRSSRLSGVVGAENVPAMTPSSSPLAQHTLPVQQQPVSQQLQKPPPSHPNIQIRPSTTTPPSSPPSSPPPLRLSLASLSPPVPVQSQGQGTQHGQHGVGVTGGQGQGGQPGSGNNGRRHEPHTRSPLSTSSSDHQTPSGVTSTSPIKEAGASLPSSSSPTPTPSLGSIGGAPASGNAAAAGPSVNTHTPPGSPTRSPVAILEALDAVDFGTMVLPPSLTSGGAPPPSSRGQQGQEKGKEREERPGSPTSPTDTRGGFRGPLVPSMLLASVGSSTTSLASASGSEDVGAAPQGKGKAGVKVVEDPTSSAVPVSVVGSSEAGENMEKEGGDEAAGIDVEMQDVGVSGGDHQVSEAATSAIAPTVIDFSAAPIPHQQLLDSSTAVSFQSAENVAPTTPALAQQIQDTPAEDDEQSRPSSPYPPLIQVEIPPAPQQDEQQQQQQFVYDQQGSAQGQQQQQQPQQQQQYQQQYVPPPQYWEEPPRLDNERNLWRLACKVRVWDLRRRYSLETIRNLVTNEAHEYYANHGFPAGYFTSSSSSSSSSNPPYPSGSSGIGYGNAGVTMLRSPSPSRMKRQVSGSSDGSDGGATGSNPTSPVNFMDEPVYDWEIAMSDEEEVEGEGGFGPEDEEEEEEDVDDDEDDDEDYEEYEDEEGGDVVEHQQQDGSATEVDAEHAADKENATQEEVSAEAEEEERMKRRRRRRSSLLRHIRKESGGGESEEGSSPDPEGPSSPGDDKTKADGEVDDAVMDVDIDLDIEDLDEALGDPNFNLELSSCASASASSGSPTSPQQMSSPSSPSATSPSSSQANGVFTAFYVPPVQVFAPQPLPAQDSSSSALGGALGGTAGGEAATTTPGSSPSPDGTSSLLIDPGSTPSPPATPPPPAVQQVQLPLQTIQIPMHIPSPTPPPIVDLPPPRLSSVPVWALRNMEMLGGSMGKGTPVNRDRADEWARAWSSAKGPSTMARSLSADGSAAPAENSTNDGSKREADFRMEVDSAEGGGRREGELKPVLRLSLPGDDLDVSTTSGNAAASNQIQPQGAAGPADSNPASSSCKQSMLVDTAFEPQNQAAWDAFLASLGDPLTTAPLASSSSSSSGVQQTAQQGMVVHDLRGAPPPYSSLHPPHSPPPPTPTPPSPASSTCSLSQESTGSPGSPGPSVTIHSPGTSANNGGMMNPMFGMMNVNMMFGVPGAQSGGGNGGYAPHQGAQMQQQLMPQQQQQQQGVSEGSGGANGQQCFPAMGLTMSMPPPGSAAAMGMTASMGGPSFNNGPSFNSMPSFNMGMGLGMNPATMNMNVPLNMGMGMPMPMSMQMPMSMPFAGLQLGLTLSLAPQQHSAQQQQQQNQGQLQWSQGGSVVQGNGGQVPGVDFDLASLGVPGNGMGIGPGGEGMNMFSLVNASTPANTPLNSPLSPSSSSIPSSMLGVLGSGPPPTPKDNEKGPSGMGGGGAGATPSTLSYALG</sequence>
<feature type="compositionally biased region" description="Polar residues" evidence="1">
    <location>
        <begin position="768"/>
        <end position="779"/>
    </location>
</feature>
<feature type="compositionally biased region" description="Pro residues" evidence="1">
    <location>
        <begin position="1692"/>
        <end position="1715"/>
    </location>
</feature>
<accession>A0A4Q2DQ83</accession>
<feature type="region of interest" description="Disordered" evidence="1">
    <location>
        <begin position="1403"/>
        <end position="1469"/>
    </location>
</feature>
<feature type="region of interest" description="Disordered" evidence="1">
    <location>
        <begin position="796"/>
        <end position="917"/>
    </location>
</feature>
<feature type="compositionally biased region" description="Gly residues" evidence="1">
    <location>
        <begin position="680"/>
        <end position="698"/>
    </location>
</feature>
<feature type="compositionally biased region" description="Low complexity" evidence="1">
    <location>
        <begin position="42"/>
        <end position="69"/>
    </location>
</feature>
<feature type="region of interest" description="Disordered" evidence="1">
    <location>
        <begin position="985"/>
        <end position="1064"/>
    </location>
</feature>
<feature type="region of interest" description="Disordered" evidence="1">
    <location>
        <begin position="343"/>
        <end position="491"/>
    </location>
</feature>
<feature type="compositionally biased region" description="Low complexity" evidence="1">
    <location>
        <begin position="1427"/>
        <end position="1445"/>
    </location>
</feature>
<feature type="compositionally biased region" description="Low complexity" evidence="1">
    <location>
        <begin position="1015"/>
        <end position="1052"/>
    </location>
</feature>
<feature type="compositionally biased region" description="Polar residues" evidence="1">
    <location>
        <begin position="265"/>
        <end position="274"/>
    </location>
</feature>
<evidence type="ECO:0000313" key="3">
    <source>
        <dbReference type="Proteomes" id="UP000290288"/>
    </source>
</evidence>
<feature type="compositionally biased region" description="Polar residues" evidence="1">
    <location>
        <begin position="426"/>
        <end position="445"/>
    </location>
</feature>
<feature type="compositionally biased region" description="Low complexity" evidence="1">
    <location>
        <begin position="1116"/>
        <end position="1125"/>
    </location>
</feature>
<feature type="compositionally biased region" description="Pro residues" evidence="1">
    <location>
        <begin position="345"/>
        <end position="362"/>
    </location>
</feature>
<feature type="compositionally biased region" description="Low complexity" evidence="1">
    <location>
        <begin position="380"/>
        <end position="393"/>
    </location>
</feature>
<dbReference type="EMBL" id="SDEE01000080">
    <property type="protein sequence ID" value="RXW22203.1"/>
    <property type="molecule type" value="Genomic_DNA"/>
</dbReference>
<feature type="compositionally biased region" description="Basic residues" evidence="1">
    <location>
        <begin position="568"/>
        <end position="578"/>
    </location>
</feature>
<feature type="compositionally biased region" description="Low complexity" evidence="1">
    <location>
        <begin position="302"/>
        <end position="322"/>
    </location>
</feature>
<feature type="compositionally biased region" description="Basic and acidic residues" evidence="1">
    <location>
        <begin position="1562"/>
        <end position="1588"/>
    </location>
</feature>
<feature type="compositionally biased region" description="Low complexity" evidence="1">
    <location>
        <begin position="1909"/>
        <end position="1934"/>
    </location>
</feature>
<feature type="compositionally biased region" description="Basic residues" evidence="1">
    <location>
        <begin position="1276"/>
        <end position="1290"/>
    </location>
</feature>
<gene>
    <name evidence="2" type="ORF">EST38_g3664</name>
</gene>
<feature type="region of interest" description="Disordered" evidence="1">
    <location>
        <begin position="1980"/>
        <end position="2036"/>
    </location>
</feature>
<feature type="compositionally biased region" description="Basic and acidic residues" evidence="1">
    <location>
        <begin position="111"/>
        <end position="128"/>
    </location>
</feature>
<feature type="compositionally biased region" description="Low complexity" evidence="1">
    <location>
        <begin position="1783"/>
        <end position="1801"/>
    </location>
</feature>
<feature type="region of interest" description="Disordered" evidence="1">
    <location>
        <begin position="1534"/>
        <end position="1633"/>
    </location>
</feature>
<feature type="region of interest" description="Disordered" evidence="1">
    <location>
        <begin position="1688"/>
        <end position="1748"/>
    </location>
</feature>
<feature type="compositionally biased region" description="Polar residues" evidence="1">
    <location>
        <begin position="709"/>
        <end position="729"/>
    </location>
</feature>
<feature type="compositionally biased region" description="Pro residues" evidence="1">
    <location>
        <begin position="1"/>
        <end position="15"/>
    </location>
</feature>
<evidence type="ECO:0000256" key="1">
    <source>
        <dbReference type="SAM" id="MobiDB-lite"/>
    </source>
</evidence>
<dbReference type="OrthoDB" id="3068412at2759"/>
<feature type="compositionally biased region" description="Polar residues" evidence="1">
    <location>
        <begin position="1601"/>
        <end position="1616"/>
    </location>
</feature>
<keyword evidence="3" id="KW-1185">Reference proteome</keyword>
<comment type="caution">
    <text evidence="2">The sequence shown here is derived from an EMBL/GenBank/DDBJ whole genome shotgun (WGS) entry which is preliminary data.</text>
</comment>
<feature type="compositionally biased region" description="Polar residues" evidence="1">
    <location>
        <begin position="394"/>
        <end position="403"/>
    </location>
</feature>
<protein>
    <submittedName>
        <fullName evidence="2">Uncharacterized protein</fullName>
    </submittedName>
</protein>
<feature type="region of interest" description="Disordered" evidence="1">
    <location>
        <begin position="1356"/>
        <end position="1386"/>
    </location>
</feature>
<feature type="compositionally biased region" description="Low complexity" evidence="1">
    <location>
        <begin position="614"/>
        <end position="626"/>
    </location>
</feature>
<feature type="compositionally biased region" description="Basic and acidic residues" evidence="1">
    <location>
        <begin position="1250"/>
        <end position="1260"/>
    </location>
</feature>
<feature type="compositionally biased region" description="Low complexity" evidence="1">
    <location>
        <begin position="546"/>
        <end position="564"/>
    </location>
</feature>
<feature type="compositionally biased region" description="Low complexity" evidence="1">
    <location>
        <begin position="656"/>
        <end position="679"/>
    </location>
</feature>
<feature type="region of interest" description="Disordered" evidence="1">
    <location>
        <begin position="1"/>
        <end position="327"/>
    </location>
</feature>
<feature type="compositionally biased region" description="Low complexity" evidence="1">
    <location>
        <begin position="1303"/>
        <end position="1312"/>
    </location>
</feature>
<feature type="region of interest" description="Disordered" evidence="1">
    <location>
        <begin position="1115"/>
        <end position="1332"/>
    </location>
</feature>
<dbReference type="Proteomes" id="UP000290288">
    <property type="component" value="Unassembled WGS sequence"/>
</dbReference>
<feature type="compositionally biased region" description="Pro residues" evidence="1">
    <location>
        <begin position="479"/>
        <end position="491"/>
    </location>
</feature>
<dbReference type="STRING" id="2316362.A0A4Q2DQ83"/>
<feature type="compositionally biased region" description="Low complexity" evidence="1">
    <location>
        <begin position="890"/>
        <end position="904"/>
    </location>
</feature>
<proteinExistence type="predicted"/>
<evidence type="ECO:0000313" key="2">
    <source>
        <dbReference type="EMBL" id="RXW22203.1"/>
    </source>
</evidence>